<organism evidence="3 4">
    <name type="scientific">Actinomyces radicidentis</name>
    <dbReference type="NCBI Taxonomy" id="111015"/>
    <lineage>
        <taxon>Bacteria</taxon>
        <taxon>Bacillati</taxon>
        <taxon>Actinomycetota</taxon>
        <taxon>Actinomycetes</taxon>
        <taxon>Actinomycetales</taxon>
        <taxon>Actinomycetaceae</taxon>
        <taxon>Actinomyces</taxon>
    </lineage>
</organism>
<evidence type="ECO:0000313" key="3">
    <source>
        <dbReference type="EMBL" id="AMD86426.1"/>
    </source>
</evidence>
<dbReference type="Pfam" id="PF19877">
    <property type="entry name" value="DUF6350"/>
    <property type="match status" value="1"/>
</dbReference>
<feature type="region of interest" description="Disordered" evidence="1">
    <location>
        <begin position="402"/>
        <end position="561"/>
    </location>
</feature>
<feature type="compositionally biased region" description="Acidic residues" evidence="1">
    <location>
        <begin position="434"/>
        <end position="493"/>
    </location>
</feature>
<feature type="transmembrane region" description="Helical" evidence="2">
    <location>
        <begin position="100"/>
        <end position="121"/>
    </location>
</feature>
<feature type="transmembrane region" description="Helical" evidence="2">
    <location>
        <begin position="70"/>
        <end position="88"/>
    </location>
</feature>
<feature type="transmembrane region" description="Helical" evidence="2">
    <location>
        <begin position="233"/>
        <end position="260"/>
    </location>
</feature>
<feature type="transmembrane region" description="Helical" evidence="2">
    <location>
        <begin position="172"/>
        <end position="197"/>
    </location>
</feature>
<evidence type="ECO:0000313" key="4">
    <source>
        <dbReference type="Proteomes" id="UP000065220"/>
    </source>
</evidence>
<dbReference type="AlphaFoldDB" id="A0A0X8JD82"/>
<dbReference type="STRING" id="111015.AXF14_00925"/>
<evidence type="ECO:0000256" key="1">
    <source>
        <dbReference type="SAM" id="MobiDB-lite"/>
    </source>
</evidence>
<gene>
    <name evidence="3" type="ORF">AXF14_00925</name>
</gene>
<feature type="transmembrane region" description="Helical" evidence="2">
    <location>
        <begin position="346"/>
        <end position="368"/>
    </location>
</feature>
<proteinExistence type="predicted"/>
<keyword evidence="4" id="KW-1185">Reference proteome</keyword>
<dbReference type="InterPro" id="IPR045931">
    <property type="entry name" value="DUF6350"/>
</dbReference>
<feature type="compositionally biased region" description="Basic and acidic residues" evidence="1">
    <location>
        <begin position="402"/>
        <end position="423"/>
    </location>
</feature>
<evidence type="ECO:0008006" key="5">
    <source>
        <dbReference type="Google" id="ProtNLM"/>
    </source>
</evidence>
<feature type="region of interest" description="Disordered" evidence="1">
    <location>
        <begin position="378"/>
        <end position="397"/>
    </location>
</feature>
<feature type="transmembrane region" description="Helical" evidence="2">
    <location>
        <begin position="280"/>
        <end position="296"/>
    </location>
</feature>
<dbReference type="EMBL" id="CP014228">
    <property type="protein sequence ID" value="AMD86426.1"/>
    <property type="molecule type" value="Genomic_DNA"/>
</dbReference>
<name>A0A0X8JD82_ACTRD</name>
<feature type="transmembrane region" description="Helical" evidence="2">
    <location>
        <begin position="127"/>
        <end position="146"/>
    </location>
</feature>
<reference evidence="4" key="1">
    <citation type="submission" date="2016-02" db="EMBL/GenBank/DDBJ databases">
        <authorList>
            <person name="Holder M.E."/>
            <person name="Ajami N.J."/>
            <person name="Petrosino J.F."/>
        </authorList>
    </citation>
    <scope>NUCLEOTIDE SEQUENCE [LARGE SCALE GENOMIC DNA]</scope>
    <source>
        <strain evidence="4">CCUG 36733</strain>
    </source>
</reference>
<keyword evidence="2" id="KW-1133">Transmembrane helix</keyword>
<feature type="transmembrane region" description="Helical" evidence="2">
    <location>
        <begin position="6"/>
        <end position="30"/>
    </location>
</feature>
<sequence>MDWPFAVRAGVESVLAGWLVVVVPTLAVFVSTSSLDAAAALSLGSALRTGTGLWGLALGGSVGSAESADGVLALPLLGVALLQAWLTAQSVRRARLTGPASGVWVVGSALLTSLVLVLLAGPTGTGSLPAVVGSALLALLVTAWSLHREGRGWTRASQAWGRRPRWVDPALALARTTAIIIGALVLLAALAAVVGGFHRFTRLYGAVSTGGVLGWLGLLLLQLAWVPTTLVWALAWLVGPGFVVGTGTVFAPSHVVAGSVPSLPLLGLLPTDSLSHGGEVLPLALSLAGLVAVWRHRRRLAALALPEALVAAVAAALVLALLTLIGCLLASGAIGPGRMADVGPRSGLVAGLLLFEVGVAVLAGTAVVHPWTRRAAEHGVEHTGAAATSARERVGAGLDAARERRAQTRRDREEARAQQRPVDDDPLDAASPDGEWDDDTEWDEEPAWDEGAEAPEVAEDDQPDDGWDDAGEEADADEAPEPWDDPDDADDSDGLAAARREPGPGTAHAGAPGGAGTERPRFTGWRARLADRLDRDEAEAAAARAEKAARATTTNTEDTDD</sequence>
<feature type="transmembrane region" description="Helical" evidence="2">
    <location>
        <begin position="308"/>
        <end position="334"/>
    </location>
</feature>
<protein>
    <recommendedName>
        <fullName evidence="5">Beta-carotene 15,15'-monooxygenase</fullName>
    </recommendedName>
</protein>
<feature type="transmembrane region" description="Helical" evidence="2">
    <location>
        <begin position="203"/>
        <end position="226"/>
    </location>
</feature>
<evidence type="ECO:0000256" key="2">
    <source>
        <dbReference type="SAM" id="Phobius"/>
    </source>
</evidence>
<dbReference type="KEGG" id="ard:AXF14_00925"/>
<dbReference type="Proteomes" id="UP000065220">
    <property type="component" value="Chromosome"/>
</dbReference>
<feature type="compositionally biased region" description="Polar residues" evidence="1">
    <location>
        <begin position="552"/>
        <end position="561"/>
    </location>
</feature>
<keyword evidence="2" id="KW-0812">Transmembrane</keyword>
<keyword evidence="2" id="KW-0472">Membrane</keyword>
<accession>A0A0X8JD82</accession>